<accession>A0A1I4KMC0</accession>
<gene>
    <name evidence="2" type="ORF">SAMN04490355_101862</name>
</gene>
<protein>
    <submittedName>
        <fullName evidence="2">Uncharacterized protein</fullName>
    </submittedName>
</protein>
<dbReference type="Proteomes" id="UP000199520">
    <property type="component" value="Unassembled WGS sequence"/>
</dbReference>
<keyword evidence="3" id="KW-1185">Reference proteome</keyword>
<keyword evidence="1" id="KW-1133">Transmembrane helix</keyword>
<proteinExistence type="predicted"/>
<keyword evidence="1" id="KW-0812">Transmembrane</keyword>
<evidence type="ECO:0000256" key="1">
    <source>
        <dbReference type="SAM" id="Phobius"/>
    </source>
</evidence>
<organism evidence="2 3">
    <name type="scientific">Pelosinus propionicus DSM 13327</name>
    <dbReference type="NCBI Taxonomy" id="1123291"/>
    <lineage>
        <taxon>Bacteria</taxon>
        <taxon>Bacillati</taxon>
        <taxon>Bacillota</taxon>
        <taxon>Negativicutes</taxon>
        <taxon>Selenomonadales</taxon>
        <taxon>Sporomusaceae</taxon>
        <taxon>Pelosinus</taxon>
    </lineage>
</organism>
<evidence type="ECO:0000313" key="2">
    <source>
        <dbReference type="EMBL" id="SFL79696.1"/>
    </source>
</evidence>
<evidence type="ECO:0000313" key="3">
    <source>
        <dbReference type="Proteomes" id="UP000199520"/>
    </source>
</evidence>
<sequence>MARERISDLFSAFCIWIVIPLLAISLLFLLVQSGNRLLLVIFPLLAVVFFITKQLN</sequence>
<keyword evidence="1" id="KW-0472">Membrane</keyword>
<feature type="transmembrane region" description="Helical" evidence="1">
    <location>
        <begin position="9"/>
        <end position="31"/>
    </location>
</feature>
<dbReference type="AlphaFoldDB" id="A0A1I4KMC0"/>
<feature type="transmembrane region" description="Helical" evidence="1">
    <location>
        <begin position="37"/>
        <end position="55"/>
    </location>
</feature>
<name>A0A1I4KMC0_9FIRM</name>
<dbReference type="RefSeq" id="WP_175490534.1">
    <property type="nucleotide sequence ID" value="NZ_FOTS01000018.1"/>
</dbReference>
<reference evidence="3" key="1">
    <citation type="submission" date="2016-10" db="EMBL/GenBank/DDBJ databases">
        <authorList>
            <person name="Varghese N."/>
            <person name="Submissions S."/>
        </authorList>
    </citation>
    <scope>NUCLEOTIDE SEQUENCE [LARGE SCALE GENOMIC DNA]</scope>
    <source>
        <strain evidence="3">DSM 13327</strain>
    </source>
</reference>
<dbReference type="EMBL" id="FOTS01000018">
    <property type="protein sequence ID" value="SFL79696.1"/>
    <property type="molecule type" value="Genomic_DNA"/>
</dbReference>